<dbReference type="WBParaSite" id="ACRNAN_scaffold6099.g30798.t1">
    <property type="protein sequence ID" value="ACRNAN_scaffold6099.g30798.t1"/>
    <property type="gene ID" value="ACRNAN_scaffold6099.g30798"/>
</dbReference>
<comment type="similarity">
    <text evidence="2 8">Belongs to the glycosyltransferase 92 family.</text>
</comment>
<dbReference type="EC" id="2.4.1.-" evidence="8"/>
<evidence type="ECO:0000256" key="7">
    <source>
        <dbReference type="ARBA" id="ARBA00023136"/>
    </source>
</evidence>
<dbReference type="PANTHER" id="PTHR21645">
    <property type="entry name" value="GLYCOSYLTRANSFERASE FAMILY 92 PROTEIN"/>
    <property type="match status" value="1"/>
</dbReference>
<evidence type="ECO:0000256" key="8">
    <source>
        <dbReference type="RuleBase" id="RU366017"/>
    </source>
</evidence>
<dbReference type="Proteomes" id="UP000887540">
    <property type="component" value="Unplaced"/>
</dbReference>
<dbReference type="Pfam" id="PF01697">
    <property type="entry name" value="Glyco_transf_92"/>
    <property type="match status" value="1"/>
</dbReference>
<keyword evidence="3 8" id="KW-0328">Glycosyltransferase</keyword>
<keyword evidence="6" id="KW-1133">Transmembrane helix</keyword>
<reference evidence="10" key="1">
    <citation type="submission" date="2022-11" db="UniProtKB">
        <authorList>
            <consortium name="WormBaseParasite"/>
        </authorList>
    </citation>
    <scope>IDENTIFICATION</scope>
</reference>
<evidence type="ECO:0000256" key="3">
    <source>
        <dbReference type="ARBA" id="ARBA00022676"/>
    </source>
</evidence>
<proteinExistence type="inferred from homology"/>
<keyword evidence="5" id="KW-0812">Transmembrane</keyword>
<protein>
    <recommendedName>
        <fullName evidence="8">Glycosyltransferase family 92 protein</fullName>
        <ecNumber evidence="8">2.4.1.-</ecNumber>
    </recommendedName>
</protein>
<evidence type="ECO:0000313" key="9">
    <source>
        <dbReference type="Proteomes" id="UP000887540"/>
    </source>
</evidence>
<keyword evidence="7" id="KW-0472">Membrane</keyword>
<dbReference type="PANTHER" id="PTHR21645:SF2">
    <property type="entry name" value="GLYCOSYLTRANSFERASE FAMILY 92 PROTEIN F59C6.8"/>
    <property type="match status" value="1"/>
</dbReference>
<dbReference type="GO" id="GO:0016757">
    <property type="term" value="F:glycosyltransferase activity"/>
    <property type="evidence" value="ECO:0007669"/>
    <property type="project" value="UniProtKB-UniRule"/>
</dbReference>
<evidence type="ECO:0000256" key="4">
    <source>
        <dbReference type="ARBA" id="ARBA00022679"/>
    </source>
</evidence>
<dbReference type="InterPro" id="IPR008166">
    <property type="entry name" value="Glyco_transf_92"/>
</dbReference>
<keyword evidence="4 8" id="KW-0808">Transferase</keyword>
<organism evidence="9 10">
    <name type="scientific">Acrobeloides nanus</name>
    <dbReference type="NCBI Taxonomy" id="290746"/>
    <lineage>
        <taxon>Eukaryota</taxon>
        <taxon>Metazoa</taxon>
        <taxon>Ecdysozoa</taxon>
        <taxon>Nematoda</taxon>
        <taxon>Chromadorea</taxon>
        <taxon>Rhabditida</taxon>
        <taxon>Tylenchina</taxon>
        <taxon>Cephalobomorpha</taxon>
        <taxon>Cephaloboidea</taxon>
        <taxon>Cephalobidae</taxon>
        <taxon>Acrobeloides</taxon>
    </lineage>
</organism>
<evidence type="ECO:0000256" key="2">
    <source>
        <dbReference type="ARBA" id="ARBA00007647"/>
    </source>
</evidence>
<dbReference type="GO" id="GO:0016020">
    <property type="term" value="C:membrane"/>
    <property type="evidence" value="ECO:0007669"/>
    <property type="project" value="UniProtKB-SubCell"/>
</dbReference>
<evidence type="ECO:0000313" key="10">
    <source>
        <dbReference type="WBParaSite" id="ACRNAN_scaffold6099.g30798.t1"/>
    </source>
</evidence>
<evidence type="ECO:0000256" key="5">
    <source>
        <dbReference type="ARBA" id="ARBA00022692"/>
    </source>
</evidence>
<accession>A0A914E6I0</accession>
<dbReference type="AlphaFoldDB" id="A0A914E6I0"/>
<evidence type="ECO:0000256" key="6">
    <source>
        <dbReference type="ARBA" id="ARBA00022989"/>
    </source>
</evidence>
<dbReference type="InterPro" id="IPR052012">
    <property type="entry name" value="GTase_92"/>
</dbReference>
<evidence type="ECO:0000256" key="1">
    <source>
        <dbReference type="ARBA" id="ARBA00004167"/>
    </source>
</evidence>
<name>A0A914E6I0_9BILA</name>
<comment type="subcellular location">
    <subcellularLocation>
        <location evidence="1">Membrane</location>
        <topology evidence="1">Single-pass membrane protein</topology>
    </subcellularLocation>
</comment>
<keyword evidence="9" id="KW-1185">Reference proteome</keyword>
<sequence>MLVFLRNFEAINHFVIISATYYPTSKIYPKNTAVMLFNAEVNVSTRYPLLCISYNDTHQISHPVHTRFAYAPVGVCRWTAFISTCPVVENMKNFTFTFGLTSSRQVEIPFRKASNRKLEVATCFSPLFYNENWQLLITTLEVYRHFGVSLQVFYIQSMIEEMFDLLEIYKKYDIAAIEPWATLDLGDQIKQDLGYDPNTQLDWRNQATAHTDCLLKYREAADFIIVGDIDDILFPRLAKSYFEEFQLLTISNPYAVGFIYNRYNTEIFTTKTIA</sequence>